<dbReference type="InterPro" id="IPR003594">
    <property type="entry name" value="HATPase_dom"/>
</dbReference>
<evidence type="ECO:0000313" key="12">
    <source>
        <dbReference type="EMBL" id="RGU89852.1"/>
    </source>
</evidence>
<evidence type="ECO:0000259" key="10">
    <source>
        <dbReference type="Pfam" id="PF02518"/>
    </source>
</evidence>
<comment type="catalytic activity">
    <reaction evidence="1">
        <text>ATP + protein L-histidine = ADP + protein N-phospho-L-histidine.</text>
        <dbReference type="EC" id="2.7.13.3"/>
    </reaction>
</comment>
<dbReference type="PANTHER" id="PTHR24421:SF10">
    <property type="entry name" value="NITRATE_NITRITE SENSOR PROTEIN NARQ"/>
    <property type="match status" value="1"/>
</dbReference>
<feature type="transmembrane region" description="Helical" evidence="9">
    <location>
        <begin position="172"/>
        <end position="199"/>
    </location>
</feature>
<accession>A0A395W5B9</accession>
<evidence type="ECO:0000256" key="1">
    <source>
        <dbReference type="ARBA" id="ARBA00000085"/>
    </source>
</evidence>
<organism evidence="12 13">
    <name type="scientific">Holdemanella biformis</name>
    <dbReference type="NCBI Taxonomy" id="1735"/>
    <lineage>
        <taxon>Bacteria</taxon>
        <taxon>Bacillati</taxon>
        <taxon>Bacillota</taxon>
        <taxon>Erysipelotrichia</taxon>
        <taxon>Erysipelotrichales</taxon>
        <taxon>Erysipelotrichaceae</taxon>
        <taxon>Holdemanella</taxon>
    </lineage>
</organism>
<evidence type="ECO:0000259" key="11">
    <source>
        <dbReference type="Pfam" id="PF07730"/>
    </source>
</evidence>
<evidence type="ECO:0000256" key="6">
    <source>
        <dbReference type="ARBA" id="ARBA00022777"/>
    </source>
</evidence>
<name>A0A395W5B9_9FIRM</name>
<feature type="transmembrane region" description="Helical" evidence="9">
    <location>
        <begin position="110"/>
        <end position="127"/>
    </location>
</feature>
<keyword evidence="8" id="KW-0902">Two-component regulatory system</keyword>
<dbReference type="PANTHER" id="PTHR24421">
    <property type="entry name" value="NITRATE/NITRITE SENSOR PROTEIN NARX-RELATED"/>
    <property type="match status" value="1"/>
</dbReference>
<evidence type="ECO:0000256" key="2">
    <source>
        <dbReference type="ARBA" id="ARBA00012438"/>
    </source>
</evidence>
<feature type="domain" description="Signal transduction histidine kinase subgroup 3 dimerisation and phosphoacceptor" evidence="11">
    <location>
        <begin position="238"/>
        <end position="305"/>
    </location>
</feature>
<evidence type="ECO:0000256" key="4">
    <source>
        <dbReference type="ARBA" id="ARBA00022679"/>
    </source>
</evidence>
<keyword evidence="7" id="KW-0067">ATP-binding</keyword>
<dbReference type="Gene3D" id="1.20.5.1930">
    <property type="match status" value="1"/>
</dbReference>
<keyword evidence="3" id="KW-0597">Phosphoprotein</keyword>
<keyword evidence="5" id="KW-0547">Nucleotide-binding</keyword>
<keyword evidence="9" id="KW-0812">Transmembrane</keyword>
<keyword evidence="9" id="KW-1133">Transmembrane helix</keyword>
<dbReference type="Gene3D" id="3.30.565.10">
    <property type="entry name" value="Histidine kinase-like ATPase, C-terminal domain"/>
    <property type="match status" value="1"/>
</dbReference>
<proteinExistence type="predicted"/>
<dbReference type="AlphaFoldDB" id="A0A395W5B9"/>
<dbReference type="GO" id="GO:0000155">
    <property type="term" value="F:phosphorelay sensor kinase activity"/>
    <property type="evidence" value="ECO:0007669"/>
    <property type="project" value="InterPro"/>
</dbReference>
<comment type="caution">
    <text evidence="12">The sequence shown here is derived from an EMBL/GenBank/DDBJ whole genome shotgun (WGS) entry which is preliminary data.</text>
</comment>
<evidence type="ECO:0000256" key="5">
    <source>
        <dbReference type="ARBA" id="ARBA00022741"/>
    </source>
</evidence>
<feature type="domain" description="Histidine kinase/HSP90-like ATPase" evidence="10">
    <location>
        <begin position="345"/>
        <end position="392"/>
    </location>
</feature>
<evidence type="ECO:0000256" key="9">
    <source>
        <dbReference type="SAM" id="Phobius"/>
    </source>
</evidence>
<feature type="transmembrane region" description="Helical" evidence="9">
    <location>
        <begin position="134"/>
        <end position="152"/>
    </location>
</feature>
<dbReference type="EMBL" id="QRYQ01000022">
    <property type="protein sequence ID" value="RGU89852.1"/>
    <property type="molecule type" value="Genomic_DNA"/>
</dbReference>
<dbReference type="GeneID" id="66580128"/>
<dbReference type="CDD" id="cd16917">
    <property type="entry name" value="HATPase_UhpB-NarQ-NarX-like"/>
    <property type="match status" value="1"/>
</dbReference>
<dbReference type="GO" id="GO:0046983">
    <property type="term" value="F:protein dimerization activity"/>
    <property type="evidence" value="ECO:0007669"/>
    <property type="project" value="InterPro"/>
</dbReference>
<reference evidence="12 13" key="1">
    <citation type="submission" date="2018-08" db="EMBL/GenBank/DDBJ databases">
        <title>A genome reference for cultivated species of the human gut microbiota.</title>
        <authorList>
            <person name="Zou Y."/>
            <person name="Xue W."/>
            <person name="Luo G."/>
        </authorList>
    </citation>
    <scope>NUCLEOTIDE SEQUENCE [LARGE SCALE GENOMIC DNA]</scope>
    <source>
        <strain evidence="12 13">AF15-20</strain>
    </source>
</reference>
<feature type="transmembrane region" description="Helical" evidence="9">
    <location>
        <begin position="62"/>
        <end position="79"/>
    </location>
</feature>
<dbReference type="InterPro" id="IPR011712">
    <property type="entry name" value="Sig_transdc_His_kin_sub3_dim/P"/>
</dbReference>
<keyword evidence="9" id="KW-0472">Membrane</keyword>
<dbReference type="InterPro" id="IPR050482">
    <property type="entry name" value="Sensor_HK_TwoCompSys"/>
</dbReference>
<dbReference type="RefSeq" id="WP_118325666.1">
    <property type="nucleotide sequence ID" value="NZ_DAWEIE010000013.1"/>
</dbReference>
<dbReference type="GO" id="GO:0005524">
    <property type="term" value="F:ATP binding"/>
    <property type="evidence" value="ECO:0007669"/>
    <property type="project" value="UniProtKB-KW"/>
</dbReference>
<evidence type="ECO:0000256" key="8">
    <source>
        <dbReference type="ARBA" id="ARBA00023012"/>
    </source>
</evidence>
<evidence type="ECO:0000256" key="7">
    <source>
        <dbReference type="ARBA" id="ARBA00022840"/>
    </source>
</evidence>
<protein>
    <recommendedName>
        <fullName evidence="2">histidine kinase</fullName>
        <ecNumber evidence="2">2.7.13.3</ecNumber>
    </recommendedName>
</protein>
<dbReference type="Pfam" id="PF07730">
    <property type="entry name" value="HisKA_3"/>
    <property type="match status" value="1"/>
</dbReference>
<gene>
    <name evidence="12" type="ORF">DWW32_10080</name>
</gene>
<dbReference type="GO" id="GO:0016020">
    <property type="term" value="C:membrane"/>
    <property type="evidence" value="ECO:0007669"/>
    <property type="project" value="InterPro"/>
</dbReference>
<dbReference type="SUPFAM" id="SSF55874">
    <property type="entry name" value="ATPase domain of HSP90 chaperone/DNA topoisomerase II/histidine kinase"/>
    <property type="match status" value="1"/>
</dbReference>
<feature type="transmembrane region" description="Helical" evidence="9">
    <location>
        <begin position="12"/>
        <end position="36"/>
    </location>
</feature>
<dbReference type="InterPro" id="IPR036890">
    <property type="entry name" value="HATPase_C_sf"/>
</dbReference>
<keyword evidence="4" id="KW-0808">Transferase</keyword>
<evidence type="ECO:0000313" key="13">
    <source>
        <dbReference type="Proteomes" id="UP000265489"/>
    </source>
</evidence>
<sequence length="436" mass="50453">MIQDIKKYNVWLVYVCMWVFSFFTVWYTAIVMYYTLVHVTKSGYASDFIKNISTLSNVPMRSFYISIFMFIALFCFVSIRPKLKFFYHHQMIPIFIELGFSLILMKNISFSATCILFIVIADCLMYVDKPFDRSICIILVFLAYMFSNYGYLSNYIPMISFQEYLSVYNSRTQGLLMGIEVTLTNLNIVLFIAYIFLYLQKQMNETQKFASLNAELKRLNIQLKGYANLREKMGETKERNRLAREIHDTLGHTLTGLSVGLEACQVMIDRDVNVTKAQLGILQESAKRGLTDVRRSVDKLKPDALERYSLKEALDMMIMDYQKLTDVTILYLCHLPLVNLNADEEEIVYRVVQEGMTNSVRHGHATKIYVSIAQADNNLIIIIEDNGQGCKDVNPGFGIHHLTERINLLQGRIRYYGDKGFELIVEIPMRRGENNG</sequence>
<dbReference type="Pfam" id="PF02518">
    <property type="entry name" value="HATPase_c"/>
    <property type="match status" value="1"/>
</dbReference>
<dbReference type="Proteomes" id="UP000265489">
    <property type="component" value="Unassembled WGS sequence"/>
</dbReference>
<dbReference type="EC" id="2.7.13.3" evidence="2"/>
<keyword evidence="6 12" id="KW-0418">Kinase</keyword>
<evidence type="ECO:0000256" key="3">
    <source>
        <dbReference type="ARBA" id="ARBA00022553"/>
    </source>
</evidence>